<dbReference type="RefSeq" id="WP_261290957.1">
    <property type="nucleotide sequence ID" value="NZ_CEKZ01000003.1"/>
</dbReference>
<evidence type="ECO:0000313" key="2">
    <source>
        <dbReference type="Proteomes" id="UP000049127"/>
    </source>
</evidence>
<dbReference type="Proteomes" id="UP000049127">
    <property type="component" value="Unassembled WGS sequence"/>
</dbReference>
<evidence type="ECO:0000313" key="1">
    <source>
        <dbReference type="EMBL" id="CEQ02944.1"/>
    </source>
</evidence>
<gene>
    <name evidence="1" type="ORF">R28058_06771</name>
</gene>
<dbReference type="EMBL" id="CEKZ01000003">
    <property type="protein sequence ID" value="CEQ02944.1"/>
    <property type="molecule type" value="Genomic_DNA"/>
</dbReference>
<reference evidence="1 2" key="1">
    <citation type="submission" date="2015-01" db="EMBL/GenBank/DDBJ databases">
        <authorList>
            <person name="Aslett A.Martin."/>
            <person name="De Silva Nishadi"/>
        </authorList>
    </citation>
    <scope>NUCLEOTIDE SEQUENCE [LARGE SCALE GENOMIC DNA]</scope>
    <source>
        <strain evidence="1 2">R28058</strain>
    </source>
</reference>
<dbReference type="GO" id="GO:0016787">
    <property type="term" value="F:hydrolase activity"/>
    <property type="evidence" value="ECO:0007669"/>
    <property type="project" value="UniProtKB-KW"/>
</dbReference>
<name>A0A0C7R458_PARSO</name>
<dbReference type="SUPFAM" id="SSF52266">
    <property type="entry name" value="SGNH hydrolase"/>
    <property type="match status" value="1"/>
</dbReference>
<dbReference type="InterPro" id="IPR036514">
    <property type="entry name" value="SGNH_hydro_sf"/>
</dbReference>
<dbReference type="AlphaFoldDB" id="A0A0C7R458"/>
<keyword evidence="1" id="KW-0378">Hydrolase</keyword>
<dbReference type="CDD" id="cd00229">
    <property type="entry name" value="SGNH_hydrolase"/>
    <property type="match status" value="1"/>
</dbReference>
<accession>A0A0C7R458</accession>
<sequence>MKIKNRYIFVIGDSISIHYGPYLKEMIKDKFNYDRKRGIKDALKDLDKPTGANAGDSRMVLEYLIEENKKNVKYDILLINCALHDIRVDRNSLEIKIKDHEYKMNLSKIIDIAKTMSNKVIWIMTTPFNENIHNSRTGGFLRYVKDLEAYNKIAKEIVINKEIEFIDLYSFTKNLGEDIYCDHVHFTEEVRKLQSAFISGYLSNLKV</sequence>
<dbReference type="Gene3D" id="3.40.50.1110">
    <property type="entry name" value="SGNH hydrolase"/>
    <property type="match status" value="1"/>
</dbReference>
<proteinExistence type="predicted"/>
<organism evidence="1 2">
    <name type="scientific">Paraclostridium sordellii</name>
    <name type="common">Clostridium sordellii</name>
    <dbReference type="NCBI Taxonomy" id="1505"/>
    <lineage>
        <taxon>Bacteria</taxon>
        <taxon>Bacillati</taxon>
        <taxon>Bacillota</taxon>
        <taxon>Clostridia</taxon>
        <taxon>Peptostreptococcales</taxon>
        <taxon>Peptostreptococcaceae</taxon>
        <taxon>Paraclostridium</taxon>
    </lineage>
</organism>
<protein>
    <submittedName>
        <fullName evidence="1">GDSL-like Lipase/Acylhydrolase</fullName>
    </submittedName>
</protein>